<evidence type="ECO:0000313" key="2">
    <source>
        <dbReference type="EMBL" id="KKS12779.1"/>
    </source>
</evidence>
<keyword evidence="1" id="KW-0472">Membrane</keyword>
<proteinExistence type="predicted"/>
<gene>
    <name evidence="2" type="ORF">UU69_C0023G0005</name>
</gene>
<keyword evidence="1" id="KW-0812">Transmembrane</keyword>
<reference evidence="2 3" key="1">
    <citation type="journal article" date="2015" name="Nature">
        <title>rRNA introns, odd ribosomes, and small enigmatic genomes across a large radiation of phyla.</title>
        <authorList>
            <person name="Brown C.T."/>
            <person name="Hug L.A."/>
            <person name="Thomas B.C."/>
            <person name="Sharon I."/>
            <person name="Castelle C.J."/>
            <person name="Singh A."/>
            <person name="Wilkins M.J."/>
            <person name="Williams K.H."/>
            <person name="Banfield J.F."/>
        </authorList>
    </citation>
    <scope>NUCLEOTIDE SEQUENCE [LARGE SCALE GENOMIC DNA]</scope>
</reference>
<evidence type="ECO:0000313" key="3">
    <source>
        <dbReference type="Proteomes" id="UP000034299"/>
    </source>
</evidence>
<feature type="transmembrane region" description="Helical" evidence="1">
    <location>
        <begin position="73"/>
        <end position="90"/>
    </location>
</feature>
<accession>A0A0G0WIP6</accession>
<protein>
    <submittedName>
        <fullName evidence="2">Uncharacterized protein</fullName>
    </submittedName>
</protein>
<name>A0A0G0WIP6_9BACT</name>
<comment type="caution">
    <text evidence="2">The sequence shown here is derived from an EMBL/GenBank/DDBJ whole genome shotgun (WGS) entry which is preliminary data.</text>
</comment>
<dbReference type="EMBL" id="LCBP01000023">
    <property type="protein sequence ID" value="KKS12779.1"/>
    <property type="molecule type" value="Genomic_DNA"/>
</dbReference>
<keyword evidence="1" id="KW-1133">Transmembrane helix</keyword>
<evidence type="ECO:0000256" key="1">
    <source>
        <dbReference type="SAM" id="Phobius"/>
    </source>
</evidence>
<dbReference type="Proteomes" id="UP000034299">
    <property type="component" value="Unassembled WGS sequence"/>
</dbReference>
<dbReference type="AlphaFoldDB" id="A0A0G0WIP6"/>
<sequence length="131" mass="15246">MICLAAFIVFAIFGIFSATHRRLAKEAFWCVLRRVTFKPCQASIGEILKGKIVGWLLRRQSRWAGWVHRYFEVFSWIFVAITLISTFYTIKGAYYYARYGTCNPEHPEQCLISTQAALEKGIKNPYYCNDK</sequence>
<organism evidence="2 3">
    <name type="scientific">Candidatus Magasanikbacteria bacterium GW2011_GWA2_41_55</name>
    <dbReference type="NCBI Taxonomy" id="1619038"/>
    <lineage>
        <taxon>Bacteria</taxon>
        <taxon>Candidatus Magasanikiibacteriota</taxon>
    </lineage>
</organism>